<dbReference type="NCBIfam" id="TIGR03696">
    <property type="entry name" value="Rhs_assc_core"/>
    <property type="match status" value="1"/>
</dbReference>
<evidence type="ECO:0000313" key="8">
    <source>
        <dbReference type="Proteomes" id="UP001481677"/>
    </source>
</evidence>
<dbReference type="Pfam" id="PF05593">
    <property type="entry name" value="RHS_repeat"/>
    <property type="match status" value="2"/>
</dbReference>
<dbReference type="InterPro" id="IPR045351">
    <property type="entry name" value="DUF6531"/>
</dbReference>
<evidence type="ECO:0000259" key="5">
    <source>
        <dbReference type="Pfam" id="PF25023"/>
    </source>
</evidence>
<feature type="domain" description="DUF6531" evidence="4">
    <location>
        <begin position="232"/>
        <end position="305"/>
    </location>
</feature>
<dbReference type="Pfam" id="PF05488">
    <property type="entry name" value="PAAR_motif"/>
    <property type="match status" value="1"/>
</dbReference>
<organism evidence="7 8">
    <name type="scientific">Paraburkholderia azotifigens</name>
    <dbReference type="NCBI Taxonomy" id="2057004"/>
    <lineage>
        <taxon>Bacteria</taxon>
        <taxon>Pseudomonadati</taxon>
        <taxon>Pseudomonadota</taxon>
        <taxon>Betaproteobacteria</taxon>
        <taxon>Burkholderiales</taxon>
        <taxon>Burkholderiaceae</taxon>
        <taxon>Paraburkholderia</taxon>
    </lineage>
</organism>
<keyword evidence="8" id="KW-1185">Reference proteome</keyword>
<feature type="transmembrane region" description="Helical" evidence="2">
    <location>
        <begin position="16"/>
        <end position="36"/>
    </location>
</feature>
<name>A0ABU9R8M0_9BURK</name>
<evidence type="ECO:0000259" key="4">
    <source>
        <dbReference type="Pfam" id="PF20148"/>
    </source>
</evidence>
<feature type="transmembrane region" description="Helical" evidence="2">
    <location>
        <begin position="43"/>
        <end position="64"/>
    </location>
</feature>
<dbReference type="InterPro" id="IPR006530">
    <property type="entry name" value="YD"/>
</dbReference>
<dbReference type="PANTHER" id="PTHR32305">
    <property type="match status" value="1"/>
</dbReference>
<dbReference type="NCBIfam" id="TIGR01643">
    <property type="entry name" value="YD_repeat_2x"/>
    <property type="match status" value="7"/>
</dbReference>
<dbReference type="InterPro" id="IPR050708">
    <property type="entry name" value="T6SS_VgrG/RHS"/>
</dbReference>
<dbReference type="InterPro" id="IPR008727">
    <property type="entry name" value="PAAR_motif"/>
</dbReference>
<dbReference type="PANTHER" id="PTHR32305:SF15">
    <property type="entry name" value="PROTEIN RHSA-RELATED"/>
    <property type="match status" value="1"/>
</dbReference>
<dbReference type="InterPro" id="IPR022385">
    <property type="entry name" value="Rhs_assc_core"/>
</dbReference>
<dbReference type="RefSeq" id="WP_342959197.1">
    <property type="nucleotide sequence ID" value="NZ_JAZHFZ010000021.1"/>
</dbReference>
<dbReference type="InterPro" id="IPR028048">
    <property type="entry name" value="Tox-HNH-EHHH"/>
</dbReference>
<reference evidence="7 8" key="1">
    <citation type="submission" date="2024-01" db="EMBL/GenBank/DDBJ databases">
        <title>The diversity of rhizobia nodulating Mimosa spp. in eleven states of Brazil covering several biomes is determined by host plant, location, and edaphic factors.</title>
        <authorList>
            <person name="Rouws L."/>
            <person name="Barauna A."/>
            <person name="Beukes C."/>
            <person name="De Faria S.M."/>
            <person name="Gross E."/>
            <person name="Dos Reis Junior F.B."/>
            <person name="Simon M."/>
            <person name="Maluk M."/>
            <person name="Odee D.W."/>
            <person name="Kenicer G."/>
            <person name="Young J.P.W."/>
            <person name="Reis V.M."/>
            <person name="Zilli J."/>
            <person name="James E.K."/>
        </authorList>
    </citation>
    <scope>NUCLEOTIDE SEQUENCE [LARGE SCALE GENOMIC DNA]</scope>
    <source>
        <strain evidence="7 8">JPY530</strain>
    </source>
</reference>
<keyword evidence="1" id="KW-0677">Repeat</keyword>
<keyword evidence="2" id="KW-1133">Transmembrane helix</keyword>
<dbReference type="InterPro" id="IPR056823">
    <property type="entry name" value="TEN-like_YD-shell"/>
</dbReference>
<dbReference type="InterPro" id="IPR031325">
    <property type="entry name" value="RHS_repeat"/>
</dbReference>
<evidence type="ECO:0000256" key="2">
    <source>
        <dbReference type="SAM" id="Phobius"/>
    </source>
</evidence>
<dbReference type="Gene3D" id="2.180.10.10">
    <property type="entry name" value="RHS repeat-associated core"/>
    <property type="match status" value="3"/>
</dbReference>
<evidence type="ECO:0000259" key="3">
    <source>
        <dbReference type="Pfam" id="PF15657"/>
    </source>
</evidence>
<gene>
    <name evidence="7" type="ORF">V4C56_26470</name>
</gene>
<proteinExistence type="predicted"/>
<dbReference type="Proteomes" id="UP001481677">
    <property type="component" value="Unassembled WGS sequence"/>
</dbReference>
<feature type="domain" description="Teneurin-like YD-shell" evidence="5">
    <location>
        <begin position="984"/>
        <end position="1237"/>
    </location>
</feature>
<protein>
    <submittedName>
        <fullName evidence="7">RHS repeat-associated core domain-containing protein</fullName>
    </submittedName>
</protein>
<accession>A0ABU9R8M0</accession>
<feature type="domain" description="Double-stranded DNA deaminase toxin A prePAAR motif" evidence="6">
    <location>
        <begin position="1"/>
        <end position="57"/>
    </location>
</feature>
<dbReference type="Pfam" id="PF15657">
    <property type="entry name" value="Tox-HNH-EHHH"/>
    <property type="match status" value="1"/>
</dbReference>
<evidence type="ECO:0000256" key="1">
    <source>
        <dbReference type="ARBA" id="ARBA00022737"/>
    </source>
</evidence>
<comment type="caution">
    <text evidence="7">The sequence shown here is derived from an EMBL/GenBank/DDBJ whole genome shotgun (WGS) entry which is preliminary data.</text>
</comment>
<dbReference type="Gene3D" id="2.60.200.60">
    <property type="match status" value="1"/>
</dbReference>
<evidence type="ECO:0000313" key="7">
    <source>
        <dbReference type="EMBL" id="MEM5343158.1"/>
    </source>
</evidence>
<dbReference type="EMBL" id="JAZHGA010000021">
    <property type="protein sequence ID" value="MEM5343158.1"/>
    <property type="molecule type" value="Genomic_DNA"/>
</dbReference>
<sequence length="1383" mass="153794">MYEAARLHDPIAHSSALAGFLIGAIIGIAIIAAVAFSTVTCGFGAALIAGLAAGFAAQGVLSLGESIGRAIKTNAGTIAIGSPNVFVNNRNAAHVEFSSVSCDKHPPVKRIAEGSGSVFINDKAAARKEDRTECDATVDAGSDDVFIGGGTVQYLKIDPEIPDWLRTAVQVAFIVAGLAGSMAGAAHEMAEAGGQFGIRCATRFVAGFAAGMAASEAVNHYVIGPAMHALMGHPVDVISGRKVILPETDFVLPARLPVSASRFYSSTLQDAGMLGPGWRLDWEITLARANDALIYTGPQGRTIRFPLLEPGHQLYNHEEQIYLSRAHDGRFVVHTLSHHYFVLGDFDDENVARLVLIEGPEGQHIVLKRDKAGRLDEVEAHGGYHLKLHYHHALARLSHVELLAGGTQGVLVRYGYDPEGYLAAVTDRAGTVTRRFAYRNGLMVRQENAEGFECTYGWDIIGDRHCVVEHRSSGGEHYRFRYDFANGQSEATDTFGNVARWQYNAREEVTAHTGFDGREYRFEYDRSGWPNVLHLPGSRRVRLEYDELGRLVSQTDPLGQTTRLDYHANTHHVRRAALDDGREWRTSYDTRHRPTGTVDPCGRRTVLQYADDGQLAQITDARGGPVVLEHDVRGLLTSRTDCSGQTTRYGYDADGRLEAVTNALGQTTRVSYAPDGLPESVTRADLQVEKYKWSALGHLVEHISPAGHIERWERDGLGRVLGFTDAQGRRVRYERDAHGRPLRLVNGNGASYRFEWDPVGRLIAEQRVDGTSRRMGYSESGFLQHIVSQGGASQREEIHERDALGRLLQREGEHSRTHYRYDRLGQLTEARRIPTTAGEMLDILADTVTLKYDETGRLLAEQGVHGSVRYERDVPGNPLSVVLPDGQRIDTLYYGSGHTHRIQVNGHAVADFERDNLHREIRRTQGDLVLHTGYTPMGQIAWQRASALPAGDEHAPSEAESALWWRYRYDSRGEMIESLDRLHGRTVYDYDRAGQLQMRSAEGFDVERFTWDAAGNLLDESTRTPDSRIPPLMDNLLRRYHGVRYAHDVWGQVIQRNGTTLQWDAEGHLLSTLTDQHRATYRYDALGRRTAKRVEQISMPGLMPGRQARETRFVWEGLRLAQERESSGDIRTYVYDPVRAYAPLARVDRSNGSSRDKVCYYHTDPAGTARQVTDSKGHVVWSGACTAWGKVRANLADAANFVQPLRLPGQYQDDESGLHYNLHRYYDPDSGRFISQDPIGLNGGFNLYQYAPNPISWIDPWGLSCESETSASASKFPSRNAAFKAAKRDAGIPMRQQPNRVDLVNLTDRSGKNILGENYQPIKTREYTFNREDGSQIVIQDHWPGHSYGPAGTSGNQGPHINVRPIEDTRNGTVPGTLEHYPF</sequence>
<dbReference type="CDD" id="cd14742">
    <property type="entry name" value="PAAR_RHS"/>
    <property type="match status" value="1"/>
</dbReference>
<evidence type="ECO:0000259" key="6">
    <source>
        <dbReference type="Pfam" id="PF25799"/>
    </source>
</evidence>
<feature type="domain" description="HNH/Endo VII superfamily nuclease toxins" evidence="3">
    <location>
        <begin position="1313"/>
        <end position="1383"/>
    </location>
</feature>
<dbReference type="Pfam" id="PF20148">
    <property type="entry name" value="DUF6531"/>
    <property type="match status" value="1"/>
</dbReference>
<keyword evidence="2" id="KW-0472">Membrane</keyword>
<dbReference type="InterPro" id="IPR057925">
    <property type="entry name" value="prePAAR_DddA"/>
</dbReference>
<feature type="domain" description="Teneurin-like YD-shell" evidence="5">
    <location>
        <begin position="498"/>
        <end position="619"/>
    </location>
</feature>
<keyword evidence="2" id="KW-0812">Transmembrane</keyword>
<dbReference type="Pfam" id="PF25023">
    <property type="entry name" value="TEN_YD-shell"/>
    <property type="match status" value="2"/>
</dbReference>
<dbReference type="Pfam" id="PF25799">
    <property type="entry name" value="prePAAR_I"/>
    <property type="match status" value="1"/>
</dbReference>